<evidence type="ECO:0000256" key="1">
    <source>
        <dbReference type="SAM" id="Phobius"/>
    </source>
</evidence>
<keyword evidence="1" id="KW-0472">Membrane</keyword>
<feature type="transmembrane region" description="Helical" evidence="1">
    <location>
        <begin position="173"/>
        <end position="193"/>
    </location>
</feature>
<dbReference type="Proteomes" id="UP000193317">
    <property type="component" value="Unassembled WGS sequence"/>
</dbReference>
<evidence type="ECO:0008006" key="4">
    <source>
        <dbReference type="Google" id="ProtNLM"/>
    </source>
</evidence>
<feature type="transmembrane region" description="Helical" evidence="1">
    <location>
        <begin position="60"/>
        <end position="82"/>
    </location>
</feature>
<evidence type="ECO:0000313" key="2">
    <source>
        <dbReference type="EMBL" id="ORX13759.1"/>
    </source>
</evidence>
<protein>
    <recommendedName>
        <fullName evidence="4">DUF4386 domain-containing protein</fullName>
    </recommendedName>
</protein>
<organism evidence="2 3">
    <name type="scientific">Mycobacterium szulgai</name>
    <dbReference type="NCBI Taxonomy" id="1787"/>
    <lineage>
        <taxon>Bacteria</taxon>
        <taxon>Bacillati</taxon>
        <taxon>Actinomycetota</taxon>
        <taxon>Actinomycetes</taxon>
        <taxon>Mycobacteriales</taxon>
        <taxon>Mycobacteriaceae</taxon>
        <taxon>Mycobacterium</taxon>
    </lineage>
</organism>
<reference evidence="2 3" key="1">
    <citation type="submission" date="2016-01" db="EMBL/GenBank/DDBJ databases">
        <title>The new phylogeny of the genus Mycobacterium.</title>
        <authorList>
            <person name="Tarcisio F."/>
            <person name="Conor M."/>
            <person name="Antonella G."/>
            <person name="Elisabetta G."/>
            <person name="Giulia F.S."/>
            <person name="Sara T."/>
            <person name="Anna F."/>
            <person name="Clotilde B."/>
            <person name="Roberto B."/>
            <person name="Veronica D.S."/>
            <person name="Fabio R."/>
            <person name="Monica P."/>
            <person name="Olivier J."/>
            <person name="Enrico T."/>
            <person name="Nicola S."/>
        </authorList>
    </citation>
    <scope>NUCLEOTIDE SEQUENCE [LARGE SCALE GENOMIC DNA]</scope>
    <source>
        <strain evidence="2 3">DSM 44166</strain>
    </source>
</reference>
<accession>A0A1X2F6Y6</accession>
<keyword evidence="1" id="KW-0812">Transmembrane</keyword>
<feature type="transmembrane region" description="Helical" evidence="1">
    <location>
        <begin position="20"/>
        <end position="40"/>
    </location>
</feature>
<proteinExistence type="predicted"/>
<dbReference type="AlphaFoldDB" id="A0A1X2F6Y6"/>
<feature type="transmembrane region" description="Helical" evidence="1">
    <location>
        <begin position="136"/>
        <end position="161"/>
    </location>
</feature>
<evidence type="ECO:0000313" key="3">
    <source>
        <dbReference type="Proteomes" id="UP000193317"/>
    </source>
</evidence>
<feature type="transmembrane region" description="Helical" evidence="1">
    <location>
        <begin position="94"/>
        <end position="116"/>
    </location>
</feature>
<gene>
    <name evidence="2" type="ORF">AWC27_21165</name>
</gene>
<comment type="caution">
    <text evidence="2">The sequence shown here is derived from an EMBL/GenBank/DDBJ whole genome shotgun (WGS) entry which is preliminary data.</text>
</comment>
<feature type="transmembrane region" description="Helical" evidence="1">
    <location>
        <begin position="199"/>
        <end position="218"/>
    </location>
</feature>
<dbReference type="OrthoDB" id="668928at2"/>
<keyword evidence="1" id="KW-1133">Transmembrane helix</keyword>
<name>A0A1X2F6Y6_MYCSZ</name>
<keyword evidence="3" id="KW-1185">Reference proteome</keyword>
<dbReference type="EMBL" id="LQPW01000022">
    <property type="protein sequence ID" value="ORX13759.1"/>
    <property type="molecule type" value="Genomic_DNA"/>
</dbReference>
<sequence length="226" mass="22831">MINFVRGADGRDRLATVLPLLICLALLFGGLAAGVALGGVMPLPYGPAAQVLAYVHTEPIAVQVTATCVFASSVPLAVYAAVAAARLRRLNVAPVAATVALVGGTLAAGALGLTGLLGWTLSRPEVSADAALVRAIYFLVFLVGGPGHIAALGVQIAAIAVPSLAMRLLSRPLAWLGLTIAGLAELATLVLAWPALGVILPIARVAGLLWLLAAGALLPRVHLDAV</sequence>